<evidence type="ECO:0000256" key="2">
    <source>
        <dbReference type="ARBA" id="ARBA00022729"/>
    </source>
</evidence>
<organism evidence="5 6">
    <name type="scientific">Chryseomicrobium excrementi</name>
    <dbReference type="NCBI Taxonomy" id="2041346"/>
    <lineage>
        <taxon>Bacteria</taxon>
        <taxon>Bacillati</taxon>
        <taxon>Bacillota</taxon>
        <taxon>Bacilli</taxon>
        <taxon>Bacillales</taxon>
        <taxon>Caryophanaceae</taxon>
        <taxon>Chryseomicrobium</taxon>
    </lineage>
</organism>
<dbReference type="PANTHER" id="PTHR30036:SF1">
    <property type="entry name" value="D-XYLOSE-BINDING PERIPLASMIC PROTEIN"/>
    <property type="match status" value="1"/>
</dbReference>
<dbReference type="OrthoDB" id="9769193at2"/>
<dbReference type="NCBIfam" id="TIGR02634">
    <property type="entry name" value="xylF"/>
    <property type="match status" value="1"/>
</dbReference>
<dbReference type="PANTHER" id="PTHR30036">
    <property type="entry name" value="D-XYLOSE-BINDING PERIPLASMIC PROTEIN"/>
    <property type="match status" value="1"/>
</dbReference>
<accession>A0A2M9EYJ3</accession>
<evidence type="ECO:0000256" key="3">
    <source>
        <dbReference type="SAM" id="SignalP"/>
    </source>
</evidence>
<dbReference type="AlphaFoldDB" id="A0A2M9EYJ3"/>
<dbReference type="InterPro" id="IPR028082">
    <property type="entry name" value="Peripla_BP_I"/>
</dbReference>
<dbReference type="EMBL" id="PCGR01000003">
    <property type="protein sequence ID" value="PJK16270.1"/>
    <property type="molecule type" value="Genomic_DNA"/>
</dbReference>
<dbReference type="GO" id="GO:0048029">
    <property type="term" value="F:monosaccharide binding"/>
    <property type="evidence" value="ECO:0007669"/>
    <property type="project" value="InterPro"/>
</dbReference>
<reference evidence="5 6" key="1">
    <citation type="submission" date="2017-10" db="EMBL/GenBank/DDBJ databases">
        <title>Draft genome of Chryseomicrobium casticus sp. nov.</title>
        <authorList>
            <person name="Chakraborty R."/>
            <person name="Saha T."/>
        </authorList>
    </citation>
    <scope>NUCLEOTIDE SEQUENCE [LARGE SCALE GENOMIC DNA]</scope>
    <source>
        <strain evidence="5 6">ET03</strain>
    </source>
</reference>
<evidence type="ECO:0000313" key="5">
    <source>
        <dbReference type="EMBL" id="PJK16270.1"/>
    </source>
</evidence>
<evidence type="ECO:0000259" key="4">
    <source>
        <dbReference type="Pfam" id="PF13407"/>
    </source>
</evidence>
<evidence type="ECO:0000256" key="1">
    <source>
        <dbReference type="ARBA" id="ARBA00004196"/>
    </source>
</evidence>
<dbReference type="GO" id="GO:0015753">
    <property type="term" value="P:D-xylose transmembrane transport"/>
    <property type="evidence" value="ECO:0007669"/>
    <property type="project" value="InterPro"/>
</dbReference>
<dbReference type="InterPro" id="IPR025997">
    <property type="entry name" value="SBP_2_dom"/>
</dbReference>
<gene>
    <name evidence="5" type="primary">xylF</name>
    <name evidence="5" type="ORF">CQS04_10210</name>
</gene>
<protein>
    <submittedName>
        <fullName evidence="5">D-xylose ABC transporter substrate-binding protein</fullName>
    </submittedName>
</protein>
<keyword evidence="2 3" id="KW-0732">Signal</keyword>
<dbReference type="RefSeq" id="WP_100354044.1">
    <property type="nucleotide sequence ID" value="NZ_PCGR01000003.1"/>
</dbReference>
<comment type="subcellular location">
    <subcellularLocation>
        <location evidence="1">Cell envelope</location>
    </subcellularLocation>
</comment>
<dbReference type="InterPro" id="IPR013456">
    <property type="entry name" value="XylF"/>
</dbReference>
<dbReference type="InterPro" id="IPR050555">
    <property type="entry name" value="Bact_Solute-Bind_Prot2"/>
</dbReference>
<dbReference type="Proteomes" id="UP000228680">
    <property type="component" value="Unassembled WGS sequence"/>
</dbReference>
<comment type="caution">
    <text evidence="5">The sequence shown here is derived from an EMBL/GenBank/DDBJ whole genome shotgun (WGS) entry which is preliminary data.</text>
</comment>
<dbReference type="CDD" id="cd19991">
    <property type="entry name" value="PBP1_ABC_xylose_binding"/>
    <property type="match status" value="1"/>
</dbReference>
<evidence type="ECO:0000313" key="6">
    <source>
        <dbReference type="Proteomes" id="UP000228680"/>
    </source>
</evidence>
<feature type="domain" description="Periplasmic binding protein" evidence="4">
    <location>
        <begin position="39"/>
        <end position="297"/>
    </location>
</feature>
<feature type="signal peptide" evidence="3">
    <location>
        <begin position="1"/>
        <end position="21"/>
    </location>
</feature>
<proteinExistence type="predicted"/>
<keyword evidence="6" id="KW-1185">Reference proteome</keyword>
<feature type="chain" id="PRO_5014618088" evidence="3">
    <location>
        <begin position="22"/>
        <end position="344"/>
    </location>
</feature>
<dbReference type="Pfam" id="PF13407">
    <property type="entry name" value="Peripla_BP_4"/>
    <property type="match status" value="1"/>
</dbReference>
<dbReference type="PROSITE" id="PS51257">
    <property type="entry name" value="PROKAR_LIPOPROTEIN"/>
    <property type="match status" value="1"/>
</dbReference>
<dbReference type="Gene3D" id="3.40.50.2300">
    <property type="match status" value="2"/>
</dbReference>
<dbReference type="GO" id="GO:0030288">
    <property type="term" value="C:outer membrane-bounded periplasmic space"/>
    <property type="evidence" value="ECO:0007669"/>
    <property type="project" value="TreeGrafter"/>
</dbReference>
<sequence length="344" mass="37347">MWKWLASLVVVVLLSACQEEAAPPPSPDPPTKQVEDIRIGFSMDTLAEDRWKKDRDLFKEAVESLGAEVLITAANGDDVLQVAQAETLIQSGIDVLVIVPHNAEATAAIVHKAHQAGIKVISYDRLVKNADIDLYVSFDNERVGELQAEAMLQAVPSGNYVFIGGADTDNNAHLLKKGVFSVLQPAIDSGEIRIIYDQWTADWLPSNARDNMKEALQINEQQVDAILAANDATGGGVQEALASYGMQGEIPMTGQDADLAGIRRIVKGEQLMTVYKPIQTLSVTAAELAVTLARGEEVKTSTSVNNGKKEVPSVLIEPIAVTRDTIDETVIQDGYHTKEEVYEE</sequence>
<dbReference type="SUPFAM" id="SSF53822">
    <property type="entry name" value="Periplasmic binding protein-like I"/>
    <property type="match status" value="1"/>
</dbReference>
<name>A0A2M9EYJ3_9BACL</name>